<dbReference type="InterPro" id="IPR000917">
    <property type="entry name" value="Sulfatase_N"/>
</dbReference>
<proteinExistence type="inferred from homology"/>
<protein>
    <submittedName>
        <fullName evidence="8">Arylsulfatase</fullName>
        <ecNumber evidence="8">3.1.6.1</ecNumber>
    </submittedName>
</protein>
<dbReference type="RefSeq" id="WP_419581340.1">
    <property type="nucleotide sequence ID" value="NZ_CP036432.1"/>
</dbReference>
<evidence type="ECO:0000313" key="8">
    <source>
        <dbReference type="EMBL" id="QDV84005.1"/>
    </source>
</evidence>
<dbReference type="PANTHER" id="PTHR42693">
    <property type="entry name" value="ARYLSULFATASE FAMILY MEMBER"/>
    <property type="match status" value="1"/>
</dbReference>
<gene>
    <name evidence="8" type="primary">atsA_21</name>
    <name evidence="8" type="ORF">TBK1r_29480</name>
</gene>
<dbReference type="Pfam" id="PF00884">
    <property type="entry name" value="Sulfatase"/>
    <property type="match status" value="1"/>
</dbReference>
<evidence type="ECO:0000256" key="1">
    <source>
        <dbReference type="ARBA" id="ARBA00001913"/>
    </source>
</evidence>
<dbReference type="SUPFAM" id="SSF53649">
    <property type="entry name" value="Alkaline phosphatase-like"/>
    <property type="match status" value="1"/>
</dbReference>
<sequence>MRQWILKIAMGPLSMAALFVVMTGSTRCFSQATDRPNLTDQPNILFILVDDLAWADLGCYGHPWHQTPHIDRLAGQGMRLTHGYASAPICSASRASLLTGKTTARLGFEFVTKDQPGFQKIEGTTMLQAPPLTLNLPLQETSIAEHLSGLGYETAFFGKWHLNQHHGGYLGWSPTHGPAAQGFEIAVEDFGTHPYSWKRSPVASIEREGEYASDSMVDRVCDYLVEKRDRPFFAMASSFYVHTPVKTPCKWLVDRFDRVIPQGIPHRDRRVTYAAFLQTLDHHVGQMLDALDASGQADQTLVVFMSDNGGHPEYVSNAPLRGSKWNLYEGGIRVPMIARWPGEIDAASESDAPVIGYDLLPTFVDVAGGTVDSVDGESIRGVLQGTSQPTDRSLIWHFPYYHPERGYKNAKQTIGIDDFCVSQTRPQSALRRDQHKLLWFAEDDRVELYDLASDPGEQHDLSDSAAEIAHALRGELQMELKSMQARMAAPPGQKEAE</sequence>
<dbReference type="Gene3D" id="3.30.1120.10">
    <property type="match status" value="1"/>
</dbReference>
<keyword evidence="3" id="KW-0479">Metal-binding</keyword>
<accession>A0ABX5XRJ0</accession>
<keyword evidence="5 8" id="KW-0378">Hydrolase</keyword>
<comment type="cofactor">
    <cofactor evidence="1">
        <name>Ca(2+)</name>
        <dbReference type="ChEBI" id="CHEBI:29108"/>
    </cofactor>
</comment>
<evidence type="ECO:0000256" key="4">
    <source>
        <dbReference type="ARBA" id="ARBA00022729"/>
    </source>
</evidence>
<reference evidence="8 9" key="1">
    <citation type="submission" date="2019-02" db="EMBL/GenBank/DDBJ databases">
        <title>Deep-cultivation of Planctomycetes and their phenomic and genomic characterization uncovers novel biology.</title>
        <authorList>
            <person name="Wiegand S."/>
            <person name="Jogler M."/>
            <person name="Boedeker C."/>
            <person name="Pinto D."/>
            <person name="Vollmers J."/>
            <person name="Rivas-Marin E."/>
            <person name="Kohn T."/>
            <person name="Peeters S.H."/>
            <person name="Heuer A."/>
            <person name="Rast P."/>
            <person name="Oberbeckmann S."/>
            <person name="Bunk B."/>
            <person name="Jeske O."/>
            <person name="Meyerdierks A."/>
            <person name="Storesund J.E."/>
            <person name="Kallscheuer N."/>
            <person name="Luecker S."/>
            <person name="Lage O.M."/>
            <person name="Pohl T."/>
            <person name="Merkel B.J."/>
            <person name="Hornburger P."/>
            <person name="Mueller R.-W."/>
            <person name="Bruemmer F."/>
            <person name="Labrenz M."/>
            <person name="Spormann A.M."/>
            <person name="Op den Camp H."/>
            <person name="Overmann J."/>
            <person name="Amann R."/>
            <person name="Jetten M.S.M."/>
            <person name="Mascher T."/>
            <person name="Medema M.H."/>
            <person name="Devos D.P."/>
            <person name="Kaster A.-K."/>
            <person name="Ovreas L."/>
            <person name="Rohde M."/>
            <person name="Galperin M.Y."/>
            <person name="Jogler C."/>
        </authorList>
    </citation>
    <scope>NUCLEOTIDE SEQUENCE [LARGE SCALE GENOMIC DNA]</scope>
    <source>
        <strain evidence="8 9">TBK1r</strain>
    </source>
</reference>
<organism evidence="8 9">
    <name type="scientific">Stieleria magnilauensis</name>
    <dbReference type="NCBI Taxonomy" id="2527963"/>
    <lineage>
        <taxon>Bacteria</taxon>
        <taxon>Pseudomonadati</taxon>
        <taxon>Planctomycetota</taxon>
        <taxon>Planctomycetia</taxon>
        <taxon>Pirellulales</taxon>
        <taxon>Pirellulaceae</taxon>
        <taxon>Stieleria</taxon>
    </lineage>
</organism>
<evidence type="ECO:0000256" key="5">
    <source>
        <dbReference type="ARBA" id="ARBA00022801"/>
    </source>
</evidence>
<dbReference type="CDD" id="cd16144">
    <property type="entry name" value="ARS_like"/>
    <property type="match status" value="1"/>
</dbReference>
<dbReference type="GO" id="GO:0004065">
    <property type="term" value="F:arylsulfatase activity"/>
    <property type="evidence" value="ECO:0007669"/>
    <property type="project" value="UniProtKB-EC"/>
</dbReference>
<feature type="domain" description="Sulfatase N-terminal" evidence="7">
    <location>
        <begin position="42"/>
        <end position="368"/>
    </location>
</feature>
<evidence type="ECO:0000313" key="9">
    <source>
        <dbReference type="Proteomes" id="UP000318081"/>
    </source>
</evidence>
<dbReference type="InterPro" id="IPR050738">
    <property type="entry name" value="Sulfatase"/>
</dbReference>
<dbReference type="EC" id="3.1.6.1" evidence="8"/>
<evidence type="ECO:0000259" key="7">
    <source>
        <dbReference type="Pfam" id="PF00884"/>
    </source>
</evidence>
<name>A0ABX5XRJ0_9BACT</name>
<dbReference type="InterPro" id="IPR017850">
    <property type="entry name" value="Alkaline_phosphatase_core_sf"/>
</dbReference>
<dbReference type="EMBL" id="CP036432">
    <property type="protein sequence ID" value="QDV84005.1"/>
    <property type="molecule type" value="Genomic_DNA"/>
</dbReference>
<comment type="similarity">
    <text evidence="2">Belongs to the sulfatase family.</text>
</comment>
<evidence type="ECO:0000256" key="3">
    <source>
        <dbReference type="ARBA" id="ARBA00022723"/>
    </source>
</evidence>
<keyword evidence="9" id="KW-1185">Reference proteome</keyword>
<evidence type="ECO:0000256" key="2">
    <source>
        <dbReference type="ARBA" id="ARBA00008779"/>
    </source>
</evidence>
<dbReference type="Gene3D" id="3.40.720.10">
    <property type="entry name" value="Alkaline Phosphatase, subunit A"/>
    <property type="match status" value="1"/>
</dbReference>
<keyword evidence="4" id="KW-0732">Signal</keyword>
<dbReference type="Proteomes" id="UP000318081">
    <property type="component" value="Chromosome"/>
</dbReference>
<keyword evidence="6" id="KW-0106">Calcium</keyword>
<dbReference type="PANTHER" id="PTHR42693:SF42">
    <property type="entry name" value="ARYLSULFATASE G"/>
    <property type="match status" value="1"/>
</dbReference>
<evidence type="ECO:0000256" key="6">
    <source>
        <dbReference type="ARBA" id="ARBA00022837"/>
    </source>
</evidence>